<protein>
    <submittedName>
        <fullName evidence="1">Methyl-accepting chemotaxis protein</fullName>
    </submittedName>
</protein>
<sequence>MLQLDQVTQRNAAQVEESTAAAQMLRAGAQSLERSVAVFRL</sequence>
<keyword evidence="2" id="KW-1185">Reference proteome</keyword>
<evidence type="ECO:0000313" key="2">
    <source>
        <dbReference type="Proteomes" id="UP000183656"/>
    </source>
</evidence>
<organism evidence="1 2">
    <name type="scientific">Paenacidovorax caeni</name>
    <dbReference type="NCBI Taxonomy" id="343013"/>
    <lineage>
        <taxon>Bacteria</taxon>
        <taxon>Pseudomonadati</taxon>
        <taxon>Pseudomonadota</taxon>
        <taxon>Betaproteobacteria</taxon>
        <taxon>Burkholderiales</taxon>
        <taxon>Comamonadaceae</taxon>
        <taxon>Paenacidovorax</taxon>
    </lineage>
</organism>
<dbReference type="STRING" id="343013.SAMN04489707_102257"/>
<reference evidence="1 2" key="1">
    <citation type="submission" date="2016-10" db="EMBL/GenBank/DDBJ databases">
        <authorList>
            <person name="de Groot N.N."/>
        </authorList>
    </citation>
    <scope>NUCLEOTIDE SEQUENCE [LARGE SCALE GENOMIC DNA]</scope>
    <source>
        <strain evidence="1 2">R-24608</strain>
    </source>
</reference>
<evidence type="ECO:0000313" key="1">
    <source>
        <dbReference type="EMBL" id="SFU80463.1"/>
    </source>
</evidence>
<accession>A0A1I7J5M0</accession>
<gene>
    <name evidence="1" type="ORF">SAMN04489707_102257</name>
</gene>
<proteinExistence type="predicted"/>
<dbReference type="Proteomes" id="UP000183656">
    <property type="component" value="Unassembled WGS sequence"/>
</dbReference>
<dbReference type="AlphaFoldDB" id="A0A1I7J5M0"/>
<name>A0A1I7J5M0_9BURK</name>
<dbReference type="EMBL" id="FPBX01000022">
    <property type="protein sequence ID" value="SFU80463.1"/>
    <property type="molecule type" value="Genomic_DNA"/>
</dbReference>